<dbReference type="SUPFAM" id="SSF52151">
    <property type="entry name" value="FabD/lysophospholipase-like"/>
    <property type="match status" value="1"/>
</dbReference>
<accession>A0A4R6QSP5</accession>
<feature type="short sequence motif" description="GXSXG" evidence="4">
    <location>
        <begin position="74"/>
        <end position="78"/>
    </location>
</feature>
<dbReference type="Gene3D" id="3.10.20.310">
    <property type="entry name" value="membrane protein fhac"/>
    <property type="match status" value="1"/>
</dbReference>
<dbReference type="InterPro" id="IPR050301">
    <property type="entry name" value="NTE"/>
</dbReference>
<dbReference type="Gene3D" id="3.40.1090.10">
    <property type="entry name" value="Cytosolic phospholipase A2 catalytic domain"/>
    <property type="match status" value="2"/>
</dbReference>
<feature type="short sequence motif" description="GXGXXG" evidence="4">
    <location>
        <begin position="47"/>
        <end position="52"/>
    </location>
</feature>
<organism evidence="7 8">
    <name type="scientific">Roseateles toxinivorans</name>
    <dbReference type="NCBI Taxonomy" id="270368"/>
    <lineage>
        <taxon>Bacteria</taxon>
        <taxon>Pseudomonadati</taxon>
        <taxon>Pseudomonadota</taxon>
        <taxon>Betaproteobacteria</taxon>
        <taxon>Burkholderiales</taxon>
        <taxon>Sphaerotilaceae</taxon>
        <taxon>Roseateles</taxon>
    </lineage>
</organism>
<keyword evidence="1 4" id="KW-0378">Hydrolase</keyword>
<name>A0A4R6QSP5_9BURK</name>
<proteinExistence type="predicted"/>
<keyword evidence="5" id="KW-0732">Signal</keyword>
<dbReference type="Gene3D" id="2.40.160.50">
    <property type="entry name" value="membrane protein fhac: a member of the omp85/tpsb transporter family"/>
    <property type="match status" value="1"/>
</dbReference>
<feature type="active site" description="Proton acceptor" evidence="4">
    <location>
        <position position="222"/>
    </location>
</feature>
<dbReference type="Pfam" id="PF01734">
    <property type="entry name" value="Patatin"/>
    <property type="match status" value="1"/>
</dbReference>
<dbReference type="GO" id="GO:0016787">
    <property type="term" value="F:hydrolase activity"/>
    <property type="evidence" value="ECO:0007669"/>
    <property type="project" value="UniProtKB-UniRule"/>
</dbReference>
<dbReference type="GO" id="GO:0016042">
    <property type="term" value="P:lipid catabolic process"/>
    <property type="evidence" value="ECO:0007669"/>
    <property type="project" value="UniProtKB-UniRule"/>
</dbReference>
<dbReference type="AlphaFoldDB" id="A0A4R6QSP5"/>
<dbReference type="InterPro" id="IPR016035">
    <property type="entry name" value="Acyl_Trfase/lysoPLipase"/>
</dbReference>
<evidence type="ECO:0000256" key="1">
    <source>
        <dbReference type="ARBA" id="ARBA00022801"/>
    </source>
</evidence>
<keyword evidence="3 4" id="KW-0443">Lipid metabolism</keyword>
<evidence type="ECO:0000256" key="3">
    <source>
        <dbReference type="ARBA" id="ARBA00023098"/>
    </source>
</evidence>
<keyword evidence="2 4" id="KW-0442">Lipid degradation</keyword>
<evidence type="ECO:0000256" key="5">
    <source>
        <dbReference type="SAM" id="SignalP"/>
    </source>
</evidence>
<evidence type="ECO:0000256" key="2">
    <source>
        <dbReference type="ARBA" id="ARBA00022963"/>
    </source>
</evidence>
<feature type="active site" description="Nucleophile" evidence="4">
    <location>
        <position position="76"/>
    </location>
</feature>
<comment type="caution">
    <text evidence="7">The sequence shown here is derived from an EMBL/GenBank/DDBJ whole genome shotgun (WGS) entry which is preliminary data.</text>
</comment>
<evidence type="ECO:0000313" key="7">
    <source>
        <dbReference type="EMBL" id="TDP74367.1"/>
    </source>
</evidence>
<feature type="domain" description="PNPLA" evidence="6">
    <location>
        <begin position="43"/>
        <end position="235"/>
    </location>
</feature>
<protein>
    <submittedName>
        <fullName evidence="7">NTE family protein</fullName>
    </submittedName>
</protein>
<dbReference type="OrthoDB" id="5290098at2"/>
<dbReference type="CDD" id="cd07205">
    <property type="entry name" value="Pat_PNPLA6_PNPLA7_NTE1_like"/>
    <property type="match status" value="1"/>
</dbReference>
<dbReference type="RefSeq" id="WP_133699002.1">
    <property type="nucleotide sequence ID" value="NZ_SNXS01000001.1"/>
</dbReference>
<keyword evidence="8" id="KW-1185">Reference proteome</keyword>
<feature type="short sequence motif" description="DGA/G" evidence="4">
    <location>
        <begin position="222"/>
        <end position="224"/>
    </location>
</feature>
<sequence length="744" mass="79643">MLEHLAPRLLSALLAACAIGLPTAAQAQAATRDAAPLRPRVALVLSGGGARGLAHIGVLRELEAMRVPVDIVVGTSMGAVVGGAFAAGRKVDELEAFVRQANWDGILADRPPRQELAFRRREEDLVVPSRIELGLGRQGIALPPAAAGNSALEFTLERLVAEGRGDWPVNQLALPFRALATDLATGELKQLTDTPLFLAMRASLAVPGVFAPVRVEGRLVVDGGLVRNLGVDVAREMGAQIIIAVNVGTPLMDEKDITSAVSVANQMLQILTEQNVKRSVAELKPVDVLISPKLGDVSFIDFKRFDAAIAAGREAARAVAPRLQALALSAEAYAEQELARQITPVALARALPLASLKVQGTRHADPETVRAETGLELGKPVTLAEVNKAAAALYGSGDFDRVETQVSDQDGRRHVNMNLTEAQWGRSRIRLGLELYSNFGESNRFTLVAMHVASLLNDWGGELRSVARLGNRRGFSSSFTQPLGPGSAWYLSPGFSYEDSGFDAFEQGRITSRWGARERSVSLALGRRLGQWGDLQVGVGRVQSSARQLLPEVADQSDAQVSVAAYYAQWRVDTLDSVTFPSRGNLIDARIERLRLPQGSPHHRLNFLGLSAFSWGSWAGHVYTEWAHSQLGSTSSLGGFLRLSGLPDNSLSGSSIGFGRFVMAKRLGEMPVGLGGAIRAGFSLEAGAGRERSQALGRADLRLATSMFLSVDTRFGPLYLAVGSARSSGNVISNAAYLYLGPFW</sequence>
<evidence type="ECO:0000313" key="8">
    <source>
        <dbReference type="Proteomes" id="UP000295361"/>
    </source>
</evidence>
<dbReference type="PANTHER" id="PTHR14226">
    <property type="entry name" value="NEUROPATHY TARGET ESTERASE/SWISS CHEESE D.MELANOGASTER"/>
    <property type="match status" value="1"/>
</dbReference>
<dbReference type="EMBL" id="SNXS01000001">
    <property type="protein sequence ID" value="TDP74367.1"/>
    <property type="molecule type" value="Genomic_DNA"/>
</dbReference>
<feature type="signal peptide" evidence="5">
    <location>
        <begin position="1"/>
        <end position="27"/>
    </location>
</feature>
<dbReference type="PANTHER" id="PTHR14226:SF29">
    <property type="entry name" value="NEUROPATHY TARGET ESTERASE SWS"/>
    <property type="match status" value="1"/>
</dbReference>
<dbReference type="Proteomes" id="UP000295361">
    <property type="component" value="Unassembled WGS sequence"/>
</dbReference>
<dbReference type="InParanoid" id="A0A4R6QSP5"/>
<evidence type="ECO:0000259" key="6">
    <source>
        <dbReference type="PROSITE" id="PS51635"/>
    </source>
</evidence>
<dbReference type="PROSITE" id="PS51635">
    <property type="entry name" value="PNPLA"/>
    <property type="match status" value="1"/>
</dbReference>
<dbReference type="InterPro" id="IPR002641">
    <property type="entry name" value="PNPLA_dom"/>
</dbReference>
<evidence type="ECO:0000256" key="4">
    <source>
        <dbReference type="PROSITE-ProRule" id="PRU01161"/>
    </source>
</evidence>
<reference evidence="7 8" key="1">
    <citation type="submission" date="2019-03" db="EMBL/GenBank/DDBJ databases">
        <title>Genomic Encyclopedia of Type Strains, Phase IV (KMG-IV): sequencing the most valuable type-strain genomes for metagenomic binning, comparative biology and taxonomic classification.</title>
        <authorList>
            <person name="Goeker M."/>
        </authorList>
    </citation>
    <scope>NUCLEOTIDE SEQUENCE [LARGE SCALE GENOMIC DNA]</scope>
    <source>
        <strain evidence="7 8">DSM 16998</strain>
    </source>
</reference>
<feature type="chain" id="PRO_5020198031" evidence="5">
    <location>
        <begin position="28"/>
        <end position="744"/>
    </location>
</feature>
<gene>
    <name evidence="7" type="ORF">DES47_101424</name>
</gene>